<dbReference type="AlphaFoldDB" id="A0A0E9XX18"/>
<protein>
    <submittedName>
        <fullName evidence="1">Uncharacterized protein</fullName>
    </submittedName>
</protein>
<reference evidence="1" key="2">
    <citation type="journal article" date="2015" name="Fish Shellfish Immunol.">
        <title>Early steps in the European eel (Anguilla anguilla)-Vibrio vulnificus interaction in the gills: Role of the RtxA13 toxin.</title>
        <authorList>
            <person name="Callol A."/>
            <person name="Pajuelo D."/>
            <person name="Ebbesson L."/>
            <person name="Teles M."/>
            <person name="MacKenzie S."/>
            <person name="Amaro C."/>
        </authorList>
    </citation>
    <scope>NUCLEOTIDE SEQUENCE</scope>
</reference>
<sequence length="62" mass="6978">MRFQGKALFTHRVAHSVALLRLLASPTVYKKMPLAKKHNPTHTISTLMDRLRCVLFVTSASS</sequence>
<evidence type="ECO:0000313" key="1">
    <source>
        <dbReference type="EMBL" id="JAI06972.1"/>
    </source>
</evidence>
<name>A0A0E9XX18_ANGAN</name>
<accession>A0A0E9XX18</accession>
<organism evidence="1">
    <name type="scientific">Anguilla anguilla</name>
    <name type="common">European freshwater eel</name>
    <name type="synonym">Muraena anguilla</name>
    <dbReference type="NCBI Taxonomy" id="7936"/>
    <lineage>
        <taxon>Eukaryota</taxon>
        <taxon>Metazoa</taxon>
        <taxon>Chordata</taxon>
        <taxon>Craniata</taxon>
        <taxon>Vertebrata</taxon>
        <taxon>Euteleostomi</taxon>
        <taxon>Actinopterygii</taxon>
        <taxon>Neopterygii</taxon>
        <taxon>Teleostei</taxon>
        <taxon>Anguilliformes</taxon>
        <taxon>Anguillidae</taxon>
        <taxon>Anguilla</taxon>
    </lineage>
</organism>
<dbReference type="EMBL" id="GBXM01001606">
    <property type="protein sequence ID" value="JAI06972.1"/>
    <property type="molecule type" value="Transcribed_RNA"/>
</dbReference>
<reference evidence="1" key="1">
    <citation type="submission" date="2014-11" db="EMBL/GenBank/DDBJ databases">
        <authorList>
            <person name="Amaro Gonzalez C."/>
        </authorList>
    </citation>
    <scope>NUCLEOTIDE SEQUENCE</scope>
</reference>
<proteinExistence type="predicted"/>